<dbReference type="EMBL" id="JBETVU010000013">
    <property type="protein sequence ID" value="MES5151086.1"/>
    <property type="molecule type" value="Genomic_DNA"/>
</dbReference>
<evidence type="ECO:0000313" key="2">
    <source>
        <dbReference type="Proteomes" id="UP001434419"/>
    </source>
</evidence>
<comment type="caution">
    <text evidence="1">The sequence shown here is derived from an EMBL/GenBank/DDBJ whole genome shotgun (WGS) entry which is preliminary data.</text>
</comment>
<name>A0ABV2BCW5_9LACO</name>
<sequence length="127" mass="15457">MFLAKLKSSYMKRQCNDYIFFIKTYVVGRYVEGLETARTQHREKDYYCFVNIKLAINIYHQHYDVQDSNIIHNRQLQKEVFQKVFKELRVELSSESVRKMPCMRIFIGREDNDIFKKYLHYLKQIAA</sequence>
<reference evidence="1" key="1">
    <citation type="submission" date="2024-06" db="EMBL/GenBank/DDBJ databases">
        <title>Vaginal Lactobacillus fatty acid response mechanisms reveal a metabolite-targeted strategy for bacterial vaginosis treatment.</title>
        <authorList>
            <person name="Zhu M."/>
            <person name="Blainey P.C."/>
            <person name="Bloom S.M."/>
            <person name="Kwon D.S."/>
        </authorList>
    </citation>
    <scope>NUCLEOTIDE SEQUENCE</scope>
    <source>
        <strain evidence="1">194_F1_1</strain>
    </source>
</reference>
<accession>A0ABV2BCW5</accession>
<dbReference type="RefSeq" id="WP_133476381.1">
    <property type="nucleotide sequence ID" value="NZ_JBETVU010000013.1"/>
</dbReference>
<dbReference type="Proteomes" id="UP001434419">
    <property type="component" value="Unassembled WGS sequence"/>
</dbReference>
<proteinExistence type="predicted"/>
<keyword evidence="2" id="KW-1185">Reference proteome</keyword>
<protein>
    <submittedName>
        <fullName evidence="1">Uncharacterized protein</fullName>
    </submittedName>
</protein>
<organism evidence="1 2">
    <name type="scientific">Lactobacillus crispatus</name>
    <dbReference type="NCBI Taxonomy" id="47770"/>
    <lineage>
        <taxon>Bacteria</taxon>
        <taxon>Bacillati</taxon>
        <taxon>Bacillota</taxon>
        <taxon>Bacilli</taxon>
        <taxon>Lactobacillales</taxon>
        <taxon>Lactobacillaceae</taxon>
        <taxon>Lactobacillus</taxon>
    </lineage>
</organism>
<gene>
    <name evidence="1" type="ORF">ABVC42_14740</name>
</gene>
<evidence type="ECO:0000313" key="1">
    <source>
        <dbReference type="EMBL" id="MES5151086.1"/>
    </source>
</evidence>